<keyword evidence="1" id="KW-0812">Transmembrane</keyword>
<feature type="transmembrane region" description="Helical" evidence="1">
    <location>
        <begin position="212"/>
        <end position="236"/>
    </location>
</feature>
<protein>
    <submittedName>
        <fullName evidence="2">PepSY-associated TM helix</fullName>
    </submittedName>
</protein>
<name>A0A160TDD3_9ZZZZ</name>
<evidence type="ECO:0000256" key="1">
    <source>
        <dbReference type="SAM" id="Phobius"/>
    </source>
</evidence>
<keyword evidence="1" id="KW-1133">Transmembrane helix</keyword>
<dbReference type="EMBL" id="CZQC01000058">
    <property type="protein sequence ID" value="CUS41981.1"/>
    <property type="molecule type" value="Genomic_DNA"/>
</dbReference>
<sequence>MKGRRLRFWLYRWHRRGGLAAAVIIILVTVSGIALNHTGDLELDSYYPQSSLLLWPYESAIEIRQGISTKDGWLHVFNQQVLLDAKVLGECSRLIGFASTDREMLLVCEEQWLLLNSDWTLLELIDPAFFQLENIKSIGSGEQRFAVQVDSGHWYVLDLETYSALLLSKADFISVPYELTSLPLSVDSSRNKTISWQRLLLDMHSGRWLGKYGVWLVDLAAIILLFLALSGCWIWFSKARKS</sequence>
<organism evidence="2">
    <name type="scientific">hydrothermal vent metagenome</name>
    <dbReference type="NCBI Taxonomy" id="652676"/>
    <lineage>
        <taxon>unclassified sequences</taxon>
        <taxon>metagenomes</taxon>
        <taxon>ecological metagenomes</taxon>
    </lineage>
</organism>
<gene>
    <name evidence="2" type="ORF">MGWOODY_Tha3029</name>
</gene>
<accession>A0A160TDD3</accession>
<reference evidence="2" key="1">
    <citation type="submission" date="2015-10" db="EMBL/GenBank/DDBJ databases">
        <authorList>
            <person name="Gilbert D.G."/>
        </authorList>
    </citation>
    <scope>NUCLEOTIDE SEQUENCE</scope>
</reference>
<proteinExistence type="predicted"/>
<dbReference type="AlphaFoldDB" id="A0A160TDD3"/>
<dbReference type="InterPro" id="IPR005625">
    <property type="entry name" value="PepSY-ass_TM"/>
</dbReference>
<keyword evidence="1" id="KW-0472">Membrane</keyword>
<dbReference type="Pfam" id="PF03929">
    <property type="entry name" value="PepSY_TM"/>
    <property type="match status" value="1"/>
</dbReference>
<evidence type="ECO:0000313" key="2">
    <source>
        <dbReference type="EMBL" id="CUS41981.1"/>
    </source>
</evidence>